<reference evidence="1" key="1">
    <citation type="submission" date="2019-08" db="EMBL/GenBank/DDBJ databases">
        <authorList>
            <person name="Kucharzyk K."/>
            <person name="Murdoch R.W."/>
            <person name="Higgins S."/>
            <person name="Loffler F."/>
        </authorList>
    </citation>
    <scope>NUCLEOTIDE SEQUENCE</scope>
</reference>
<dbReference type="PROSITE" id="PS51257">
    <property type="entry name" value="PROKAR_LIPOPROTEIN"/>
    <property type="match status" value="1"/>
</dbReference>
<dbReference type="InterPro" id="IPR006059">
    <property type="entry name" value="SBP"/>
</dbReference>
<sequence>MERSIRFVIPVLIIFAMLLAACAPVAAPTEVPATEAPAATEAPTAVATQAEAPVFTEPTEPITLTYWAVVPTQSQFELIYKRWQELHPNIKIEFQHFQDTSEYSQKLRTALAAGEGPDLFMVFKNEVEQFGSFAENIEPYAKLNWGENWQDSFIPVAIPSSTMKDGTVIGVPIGVESQEYVLYNKALTDSLGITTMPTTYEELKAMAQTIKDKGNGLIPIALGAKDKWHITGFYIYLANQFAPGKVYEAEAGTAKWDDPALLDAMKAWKQMFDDKIFQDGAVGLATYPDARDQYYYSRKSVMFMTGSWHVGSYALPPSGEKIGTTIENDETGAFLFPQVGPYPATATAQVSWIFSINNSIKDQVAKDAAYEFFNFFVKGEGAQLNADTLQASPVLKGIQITTLDKLPFQSDRDSVNMLIEALGNAQGNMRFSYTELEDAVGTAMQEVATGVKTPEQAMQDIQAASDQIAR</sequence>
<dbReference type="Gene3D" id="3.40.190.10">
    <property type="entry name" value="Periplasmic binding protein-like II"/>
    <property type="match status" value="2"/>
</dbReference>
<dbReference type="PANTHER" id="PTHR43649">
    <property type="entry name" value="ARABINOSE-BINDING PROTEIN-RELATED"/>
    <property type="match status" value="1"/>
</dbReference>
<proteinExistence type="predicted"/>
<dbReference type="EMBL" id="VSSQ01006778">
    <property type="protein sequence ID" value="MPM33834.1"/>
    <property type="molecule type" value="Genomic_DNA"/>
</dbReference>
<evidence type="ECO:0008006" key="2">
    <source>
        <dbReference type="Google" id="ProtNLM"/>
    </source>
</evidence>
<comment type="caution">
    <text evidence="1">The sequence shown here is derived from an EMBL/GenBank/DDBJ whole genome shotgun (WGS) entry which is preliminary data.</text>
</comment>
<name>A0A644Z6W3_9ZZZZ</name>
<dbReference type="InterPro" id="IPR050490">
    <property type="entry name" value="Bact_solute-bd_prot1"/>
</dbReference>
<evidence type="ECO:0000313" key="1">
    <source>
        <dbReference type="EMBL" id="MPM33834.1"/>
    </source>
</evidence>
<accession>A0A644Z6W3</accession>
<dbReference type="Pfam" id="PF01547">
    <property type="entry name" value="SBP_bac_1"/>
    <property type="match status" value="1"/>
</dbReference>
<gene>
    <name evidence="1" type="ORF">SDC9_80415</name>
</gene>
<organism evidence="1">
    <name type="scientific">bioreactor metagenome</name>
    <dbReference type="NCBI Taxonomy" id="1076179"/>
    <lineage>
        <taxon>unclassified sequences</taxon>
        <taxon>metagenomes</taxon>
        <taxon>ecological metagenomes</taxon>
    </lineage>
</organism>
<dbReference type="AlphaFoldDB" id="A0A644Z6W3"/>
<protein>
    <recommendedName>
        <fullName evidence="2">Multiple sugar-binding protein</fullName>
    </recommendedName>
</protein>
<dbReference type="PANTHER" id="PTHR43649:SF12">
    <property type="entry name" value="DIACETYLCHITOBIOSE BINDING PROTEIN DASA"/>
    <property type="match status" value="1"/>
</dbReference>
<dbReference type="SUPFAM" id="SSF53850">
    <property type="entry name" value="Periplasmic binding protein-like II"/>
    <property type="match status" value="1"/>
</dbReference>